<proteinExistence type="predicted"/>
<feature type="transmembrane region" description="Helical" evidence="6">
    <location>
        <begin position="117"/>
        <end position="134"/>
    </location>
</feature>
<dbReference type="PANTHER" id="PTHR30250">
    <property type="entry name" value="PST FAMILY PREDICTED COLANIC ACID TRANSPORTER"/>
    <property type="match status" value="1"/>
</dbReference>
<keyword evidence="4 6" id="KW-1133">Transmembrane helix</keyword>
<gene>
    <name evidence="7" type="ORF">GCM10011340_14360</name>
</gene>
<feature type="transmembrane region" description="Helical" evidence="6">
    <location>
        <begin position="77"/>
        <end position="97"/>
    </location>
</feature>
<evidence type="ECO:0000256" key="2">
    <source>
        <dbReference type="ARBA" id="ARBA00022475"/>
    </source>
</evidence>
<evidence type="ECO:0000256" key="6">
    <source>
        <dbReference type="SAM" id="Phobius"/>
    </source>
</evidence>
<feature type="transmembrane region" description="Helical" evidence="6">
    <location>
        <begin position="218"/>
        <end position="236"/>
    </location>
</feature>
<feature type="transmembrane region" description="Helical" evidence="6">
    <location>
        <begin position="363"/>
        <end position="387"/>
    </location>
</feature>
<name>A0ABQ3I4C5_9BACT</name>
<evidence type="ECO:0000256" key="1">
    <source>
        <dbReference type="ARBA" id="ARBA00004651"/>
    </source>
</evidence>
<sequence length="491" mass="55061">MGIIIRQSIRSSIISYFGVAIGYVNILWLYPYFLSTEQVGLFRLIQSTAYLLATFGQMGLAQSFIKFYPEFKHKKGYLAAALVGGTMGFLLLCGFTGVFQRQIVNYFSRESPLFVEYFQVTLIVSYLIILFQLLEAYSRSLLKIVFPTLMKDIGLRVLTMAFLLCYGFGYLRFNQLVYLLIAIYATVLLGLLIHFARNRELHFSLDFGFLKQGRLKRIVHYGLFSLIGAGGTQIILQIDSVMISGSLGLEETGIYTIAFFIGIVIEMPKRAIAQLSSALLAQSFNKHDMAAVKKLYQQTSINQLLIGSLLLIGIWANLSNIYAFIPNNEAYLTGVNVVLFIGLGKLSDMAFGTNGEIIVMSKYFRFNVVAVAVLAVLTILLNLWLIPLFGIEGAAVASFLAMLTFNLTKYIFVWYKFGIQPFNSKTLVLLAIAAGALILNSLVVPFNNPLLDLLLRSTMIAFFVLGLAYWLKVSDEFNNLIHQVLEKLNLR</sequence>
<keyword evidence="3 6" id="KW-0812">Transmembrane</keyword>
<feature type="transmembrane region" description="Helical" evidence="6">
    <location>
        <begin position="393"/>
        <end position="415"/>
    </location>
</feature>
<feature type="transmembrane region" description="Helical" evidence="6">
    <location>
        <begin position="177"/>
        <end position="197"/>
    </location>
</feature>
<keyword evidence="2" id="KW-1003">Cell membrane</keyword>
<feature type="transmembrane region" description="Helical" evidence="6">
    <location>
        <begin position="427"/>
        <end position="447"/>
    </location>
</feature>
<protein>
    <submittedName>
        <fullName evidence="7">Flippase</fullName>
    </submittedName>
</protein>
<evidence type="ECO:0000256" key="4">
    <source>
        <dbReference type="ARBA" id="ARBA00022989"/>
    </source>
</evidence>
<feature type="transmembrane region" description="Helical" evidence="6">
    <location>
        <begin position="304"/>
        <end position="325"/>
    </location>
</feature>
<organism evidence="7 8">
    <name type="scientific">Roseivirga thermotolerans</name>
    <dbReference type="NCBI Taxonomy" id="1758176"/>
    <lineage>
        <taxon>Bacteria</taxon>
        <taxon>Pseudomonadati</taxon>
        <taxon>Bacteroidota</taxon>
        <taxon>Cytophagia</taxon>
        <taxon>Cytophagales</taxon>
        <taxon>Roseivirgaceae</taxon>
        <taxon>Roseivirga</taxon>
    </lineage>
</organism>
<evidence type="ECO:0000256" key="3">
    <source>
        <dbReference type="ARBA" id="ARBA00022692"/>
    </source>
</evidence>
<keyword evidence="8" id="KW-1185">Reference proteome</keyword>
<accession>A0ABQ3I4C5</accession>
<dbReference type="RefSeq" id="WP_189629553.1">
    <property type="nucleotide sequence ID" value="NZ_BNAG01000002.1"/>
</dbReference>
<feature type="transmembrane region" description="Helical" evidence="6">
    <location>
        <begin position="453"/>
        <end position="471"/>
    </location>
</feature>
<dbReference type="EMBL" id="BNAG01000002">
    <property type="protein sequence ID" value="GHE60599.1"/>
    <property type="molecule type" value="Genomic_DNA"/>
</dbReference>
<keyword evidence="5 6" id="KW-0472">Membrane</keyword>
<feature type="transmembrane region" description="Helical" evidence="6">
    <location>
        <begin position="242"/>
        <end position="265"/>
    </location>
</feature>
<feature type="transmembrane region" description="Helical" evidence="6">
    <location>
        <begin position="154"/>
        <end position="171"/>
    </location>
</feature>
<feature type="transmembrane region" description="Helical" evidence="6">
    <location>
        <begin position="12"/>
        <end position="33"/>
    </location>
</feature>
<feature type="transmembrane region" description="Helical" evidence="6">
    <location>
        <begin position="45"/>
        <end position="65"/>
    </location>
</feature>
<dbReference type="InterPro" id="IPR002797">
    <property type="entry name" value="Polysacc_synth"/>
</dbReference>
<reference evidence="8" key="1">
    <citation type="journal article" date="2019" name="Int. J. Syst. Evol. Microbiol.">
        <title>The Global Catalogue of Microorganisms (GCM) 10K type strain sequencing project: providing services to taxonomists for standard genome sequencing and annotation.</title>
        <authorList>
            <consortium name="The Broad Institute Genomics Platform"/>
            <consortium name="The Broad Institute Genome Sequencing Center for Infectious Disease"/>
            <person name="Wu L."/>
            <person name="Ma J."/>
        </authorList>
    </citation>
    <scope>NUCLEOTIDE SEQUENCE [LARGE SCALE GENOMIC DNA]</scope>
    <source>
        <strain evidence="8">CGMCC 1.15111</strain>
    </source>
</reference>
<comment type="subcellular location">
    <subcellularLocation>
        <location evidence="1">Cell membrane</location>
        <topology evidence="1">Multi-pass membrane protein</topology>
    </subcellularLocation>
</comment>
<comment type="caution">
    <text evidence="7">The sequence shown here is derived from an EMBL/GenBank/DDBJ whole genome shotgun (WGS) entry which is preliminary data.</text>
</comment>
<evidence type="ECO:0000313" key="8">
    <source>
        <dbReference type="Proteomes" id="UP000658258"/>
    </source>
</evidence>
<dbReference type="PANTHER" id="PTHR30250:SF11">
    <property type="entry name" value="O-ANTIGEN TRANSPORTER-RELATED"/>
    <property type="match status" value="1"/>
</dbReference>
<evidence type="ECO:0000256" key="5">
    <source>
        <dbReference type="ARBA" id="ARBA00023136"/>
    </source>
</evidence>
<dbReference type="Pfam" id="PF01943">
    <property type="entry name" value="Polysacc_synt"/>
    <property type="match status" value="1"/>
</dbReference>
<dbReference type="InterPro" id="IPR050833">
    <property type="entry name" value="Poly_Biosynth_Transport"/>
</dbReference>
<feature type="transmembrane region" description="Helical" evidence="6">
    <location>
        <begin position="331"/>
        <end position="351"/>
    </location>
</feature>
<evidence type="ECO:0000313" key="7">
    <source>
        <dbReference type="EMBL" id="GHE60599.1"/>
    </source>
</evidence>
<dbReference type="Proteomes" id="UP000658258">
    <property type="component" value="Unassembled WGS sequence"/>
</dbReference>